<gene>
    <name evidence="3" type="primary">LOC114828197</name>
</gene>
<name>A0AAJ7SFU6_9ACAR</name>
<reference evidence="3" key="1">
    <citation type="submission" date="2025-08" db="UniProtKB">
        <authorList>
            <consortium name="RefSeq"/>
        </authorList>
    </citation>
    <scope>IDENTIFICATION</scope>
</reference>
<sequence length="324" mass="35596">MDPFNVYGPNNDPSRLFVQMGPTVNFDNHGVPAHMVGAFEKSARPEVINLAPVQLGDVSLAGNPLRLNQNMGNHFQKAAFGGSSPPDIPAEYRGKAQGIDPELQNPEVRSAMQHAGEGDHEDAVPLKDRPYNNLQTSREQEHPAFEFSGGLSGDAMLQKAMNQKATHVRKVPSDVNDITETAYRSRSTSLPRKRTKAKKTNYHDDEEAESHPPARSVKRKKKYSRTKAEEPEDSEEQDQGQGRRLFNIQFGGGGGSSISAGSGGRKTSKSSGRRKPPPASHEDEEEEPAQESRRSLFRVPFRVFRGVTLNRGDDGALAFNINLG</sequence>
<dbReference type="KEGG" id="goe:114828197"/>
<feature type="compositionally biased region" description="Polar residues" evidence="1">
    <location>
        <begin position="179"/>
        <end position="190"/>
    </location>
</feature>
<protein>
    <submittedName>
        <fullName evidence="3">Uncharacterized protein LOC114828197</fullName>
    </submittedName>
</protein>
<dbReference type="GeneID" id="114828197"/>
<keyword evidence="2" id="KW-1185">Reference proteome</keyword>
<feature type="compositionally biased region" description="Basic residues" evidence="1">
    <location>
        <begin position="266"/>
        <end position="276"/>
    </location>
</feature>
<proteinExistence type="predicted"/>
<evidence type="ECO:0000313" key="2">
    <source>
        <dbReference type="Proteomes" id="UP000694867"/>
    </source>
</evidence>
<feature type="compositionally biased region" description="Basic residues" evidence="1">
    <location>
        <begin position="191"/>
        <end position="200"/>
    </location>
</feature>
<feature type="compositionally biased region" description="Gly residues" evidence="1">
    <location>
        <begin position="250"/>
        <end position="264"/>
    </location>
</feature>
<evidence type="ECO:0000313" key="3">
    <source>
        <dbReference type="RefSeq" id="XP_028967138.1"/>
    </source>
</evidence>
<dbReference type="Proteomes" id="UP000694867">
    <property type="component" value="Unplaced"/>
</dbReference>
<feature type="compositionally biased region" description="Basic residues" evidence="1">
    <location>
        <begin position="216"/>
        <end position="225"/>
    </location>
</feature>
<feature type="region of interest" description="Disordered" evidence="1">
    <location>
        <begin position="179"/>
        <end position="297"/>
    </location>
</feature>
<organism evidence="2 3">
    <name type="scientific">Galendromus occidentalis</name>
    <name type="common">western predatory mite</name>
    <dbReference type="NCBI Taxonomy" id="34638"/>
    <lineage>
        <taxon>Eukaryota</taxon>
        <taxon>Metazoa</taxon>
        <taxon>Ecdysozoa</taxon>
        <taxon>Arthropoda</taxon>
        <taxon>Chelicerata</taxon>
        <taxon>Arachnida</taxon>
        <taxon>Acari</taxon>
        <taxon>Parasitiformes</taxon>
        <taxon>Mesostigmata</taxon>
        <taxon>Gamasina</taxon>
        <taxon>Phytoseioidea</taxon>
        <taxon>Phytoseiidae</taxon>
        <taxon>Typhlodrominae</taxon>
        <taxon>Galendromus</taxon>
    </lineage>
</organism>
<accession>A0AAJ7SFU6</accession>
<dbReference type="AlphaFoldDB" id="A0AAJ7SFU6"/>
<evidence type="ECO:0000256" key="1">
    <source>
        <dbReference type="SAM" id="MobiDB-lite"/>
    </source>
</evidence>
<dbReference type="RefSeq" id="XP_028967138.1">
    <property type="nucleotide sequence ID" value="XM_029111305.1"/>
</dbReference>